<keyword evidence="7" id="KW-0460">Magnesium</keyword>
<evidence type="ECO:0000259" key="11">
    <source>
        <dbReference type="Pfam" id="PF08544"/>
    </source>
</evidence>
<name>A0A8G1XDE4_9ACTN</name>
<dbReference type="InterPro" id="IPR013750">
    <property type="entry name" value="GHMP_kinase_C_dom"/>
</dbReference>
<reference evidence="12 13" key="1">
    <citation type="submission" date="2018-11" db="EMBL/GenBank/DDBJ databases">
        <title>Sequencing the genomes of 1000 actinobacteria strains.</title>
        <authorList>
            <person name="Klenk H.-P."/>
        </authorList>
    </citation>
    <scope>NUCLEOTIDE SEQUENCE [LARGE SCALE GENOMIC DNA]</scope>
    <source>
        <strain evidence="12 13">DSM 44780</strain>
    </source>
</reference>
<dbReference type="GO" id="GO:0019287">
    <property type="term" value="P:isopentenyl diphosphate biosynthetic process, mevalonate pathway"/>
    <property type="evidence" value="ECO:0007669"/>
    <property type="project" value="UniProtKB-UniPathway"/>
</dbReference>
<evidence type="ECO:0000256" key="1">
    <source>
        <dbReference type="ARBA" id="ARBA00022490"/>
    </source>
</evidence>
<dbReference type="SUPFAM" id="SSF54211">
    <property type="entry name" value="Ribosomal protein S5 domain 2-like"/>
    <property type="match status" value="1"/>
</dbReference>
<keyword evidence="5 12" id="KW-0418">Kinase</keyword>
<dbReference type="GO" id="GO:0005829">
    <property type="term" value="C:cytosol"/>
    <property type="evidence" value="ECO:0007669"/>
    <property type="project" value="TreeGrafter"/>
</dbReference>
<dbReference type="PRINTS" id="PR00959">
    <property type="entry name" value="MEVGALKINASE"/>
</dbReference>
<dbReference type="InterPro" id="IPR036554">
    <property type="entry name" value="GHMP_kinase_C_sf"/>
</dbReference>
<evidence type="ECO:0000256" key="3">
    <source>
        <dbReference type="ARBA" id="ARBA00022679"/>
    </source>
</evidence>
<accession>A0A8G1XDE4</accession>
<evidence type="ECO:0000256" key="5">
    <source>
        <dbReference type="ARBA" id="ARBA00022777"/>
    </source>
</evidence>
<dbReference type="OrthoDB" id="4169288at2"/>
<keyword evidence="2" id="KW-0444">Lipid biosynthesis</keyword>
<evidence type="ECO:0000256" key="9">
    <source>
        <dbReference type="ARBA" id="ARBA00029438"/>
    </source>
</evidence>
<evidence type="ECO:0000313" key="12">
    <source>
        <dbReference type="EMBL" id="ROR46385.1"/>
    </source>
</evidence>
<dbReference type="Pfam" id="PF00288">
    <property type="entry name" value="GHMP_kinases_N"/>
    <property type="match status" value="1"/>
</dbReference>
<dbReference type="InterPro" id="IPR014721">
    <property type="entry name" value="Ribsml_uS5_D2-typ_fold_subgr"/>
</dbReference>
<comment type="caution">
    <text evidence="12">The sequence shown here is derived from an EMBL/GenBank/DDBJ whole genome shotgun (WGS) entry which is preliminary data.</text>
</comment>
<keyword evidence="6" id="KW-0067">ATP-binding</keyword>
<dbReference type="GO" id="GO:0004496">
    <property type="term" value="F:mevalonate kinase activity"/>
    <property type="evidence" value="ECO:0007669"/>
    <property type="project" value="InterPro"/>
</dbReference>
<evidence type="ECO:0000256" key="6">
    <source>
        <dbReference type="ARBA" id="ARBA00022840"/>
    </source>
</evidence>
<dbReference type="SUPFAM" id="SSF55060">
    <property type="entry name" value="GHMP Kinase, C-terminal domain"/>
    <property type="match status" value="1"/>
</dbReference>
<dbReference type="Gene3D" id="3.30.70.890">
    <property type="entry name" value="GHMP kinase, C-terminal domain"/>
    <property type="match status" value="1"/>
</dbReference>
<dbReference type="Pfam" id="PF08544">
    <property type="entry name" value="GHMP_kinases_C"/>
    <property type="match status" value="1"/>
</dbReference>
<evidence type="ECO:0000256" key="7">
    <source>
        <dbReference type="ARBA" id="ARBA00022842"/>
    </source>
</evidence>
<evidence type="ECO:0000313" key="13">
    <source>
        <dbReference type="Proteomes" id="UP000267408"/>
    </source>
</evidence>
<sequence>MSTREPTPVPTSTRACLAGEDLDWIGHRSVCVAVDLPTRVRTVTGHSAAEHPAVAATATEVWEYLCARLPQGGPRTRPAVEVDASAPLNSGLSSSSALIIGLFRAFTHRLGTVDEAAVLQWSYDFEYAICHGGGMDQTAIVTGGAVLTEGRDGTLPVLAGQAPFPTDWRLVVVDSATAKDTAGHLAQVRARHAQRDPRLARYVTEADHSAEQAWRAITGQDLDALTAAMDRAHTAMRDIQGMSTDTLEGIRDLARRTAGLRLKITGAGGGGAMVGVCAAADAAAVEEVLTAALAGPYPRARIPVATAAPPAAAVLRPVHAAGPQGGHGPGVLVALPGTGLR</sequence>
<keyword evidence="8" id="KW-0443">Lipid metabolism</keyword>
<protein>
    <submittedName>
        <fullName evidence="12">Galactokinase</fullName>
    </submittedName>
</protein>
<dbReference type="RefSeq" id="WP_123558909.1">
    <property type="nucleotide sequence ID" value="NZ_RJVJ01000001.1"/>
</dbReference>
<dbReference type="EMBL" id="RJVJ01000001">
    <property type="protein sequence ID" value="ROR46385.1"/>
    <property type="molecule type" value="Genomic_DNA"/>
</dbReference>
<dbReference type="Proteomes" id="UP000267408">
    <property type="component" value="Unassembled WGS sequence"/>
</dbReference>
<dbReference type="UniPathway" id="UPA00057">
    <property type="reaction ID" value="UER00098"/>
</dbReference>
<keyword evidence="3" id="KW-0808">Transferase</keyword>
<keyword evidence="1" id="KW-0963">Cytoplasm</keyword>
<dbReference type="PANTHER" id="PTHR43290:SF2">
    <property type="entry name" value="MEVALONATE KINASE"/>
    <property type="match status" value="1"/>
</dbReference>
<dbReference type="AlphaFoldDB" id="A0A8G1XDE4"/>
<dbReference type="InterPro" id="IPR006205">
    <property type="entry name" value="Mev_gal_kin"/>
</dbReference>
<dbReference type="PANTHER" id="PTHR43290">
    <property type="entry name" value="MEVALONATE KINASE"/>
    <property type="match status" value="1"/>
</dbReference>
<dbReference type="GO" id="GO:0005524">
    <property type="term" value="F:ATP binding"/>
    <property type="evidence" value="ECO:0007669"/>
    <property type="project" value="UniProtKB-KW"/>
</dbReference>
<evidence type="ECO:0000256" key="2">
    <source>
        <dbReference type="ARBA" id="ARBA00022516"/>
    </source>
</evidence>
<evidence type="ECO:0000256" key="8">
    <source>
        <dbReference type="ARBA" id="ARBA00023098"/>
    </source>
</evidence>
<dbReference type="Gene3D" id="3.30.230.10">
    <property type="match status" value="1"/>
</dbReference>
<evidence type="ECO:0000256" key="4">
    <source>
        <dbReference type="ARBA" id="ARBA00022741"/>
    </source>
</evidence>
<evidence type="ECO:0000259" key="10">
    <source>
        <dbReference type="Pfam" id="PF00288"/>
    </source>
</evidence>
<keyword evidence="4" id="KW-0547">Nucleotide-binding</keyword>
<gene>
    <name evidence="12" type="ORF">EDD39_4653</name>
</gene>
<feature type="domain" description="GHMP kinase N-terminal" evidence="10">
    <location>
        <begin position="59"/>
        <end position="144"/>
    </location>
</feature>
<feature type="domain" description="GHMP kinase C-terminal" evidence="11">
    <location>
        <begin position="220"/>
        <end position="292"/>
    </location>
</feature>
<comment type="pathway">
    <text evidence="9">Isoprenoid biosynthesis; isopentenyl diphosphate biosynthesis via mevalonate pathway; isopentenyl diphosphate from (R)-mevalonate: step 1/3.</text>
</comment>
<proteinExistence type="predicted"/>
<organism evidence="12 13">
    <name type="scientific">Kitasatospora cineracea</name>
    <dbReference type="NCBI Taxonomy" id="88074"/>
    <lineage>
        <taxon>Bacteria</taxon>
        <taxon>Bacillati</taxon>
        <taxon>Actinomycetota</taxon>
        <taxon>Actinomycetes</taxon>
        <taxon>Kitasatosporales</taxon>
        <taxon>Streptomycetaceae</taxon>
        <taxon>Kitasatospora</taxon>
    </lineage>
</organism>
<dbReference type="InterPro" id="IPR006204">
    <property type="entry name" value="GHMP_kinase_N_dom"/>
</dbReference>
<dbReference type="InterPro" id="IPR020568">
    <property type="entry name" value="Ribosomal_Su5_D2-typ_SF"/>
</dbReference>